<evidence type="ECO:0000313" key="3">
    <source>
        <dbReference type="Proteomes" id="UP000232693"/>
    </source>
</evidence>
<sequence length="304" mass="33815">MKLIEEIINILSSENGKLSDALIKTKVLLHKIGHKELVEWVNHELNGYPERDSVPPYRILPAQVLVNASNMAYQVTAHPIPLGHLDEDYRSTLETAKMNQSLAVLEKYAELSEGHLQSPIPMEANGILGEGLSNGYQIIRAWCEVQKADVIQILTQVRSRLLDFLLELNANLSGELNEDEVKEKANDLDTANLFNNTIFGDNTTILVGSGSTQHVQNTNLKGNFDALQKTLEGHGVSENDIKALRKAIQDDAKVIEPDKKEYGPAVKDWLQTMLSKAVEASWQIELGIASSLLATALQNYYGWF</sequence>
<dbReference type="EMBL" id="CP025120">
    <property type="protein sequence ID" value="AUD78950.1"/>
    <property type="molecule type" value="Genomic_DNA"/>
</dbReference>
<name>A0A2K9A8A2_9GAMM</name>
<protein>
    <submittedName>
        <fullName evidence="2">Response regulator receiver protein</fullName>
    </submittedName>
</protein>
<dbReference type="Proteomes" id="UP000232693">
    <property type="component" value="Chromosome"/>
</dbReference>
<evidence type="ECO:0000259" key="1">
    <source>
        <dbReference type="Pfam" id="PF18864"/>
    </source>
</evidence>
<proteinExistence type="predicted"/>
<keyword evidence="3" id="KW-1185">Reference proteome</keyword>
<dbReference type="InterPro" id="IPR041304">
    <property type="entry name" value="AbiTii"/>
</dbReference>
<dbReference type="RefSeq" id="WP_106646792.1">
    <property type="nucleotide sequence ID" value="NZ_BMGO01000001.1"/>
</dbReference>
<accession>A0A2K9A8A2</accession>
<reference evidence="2 3" key="1">
    <citation type="submission" date="2017-12" db="EMBL/GenBank/DDBJ databases">
        <title>Kangiella profundi FT102 completed genome.</title>
        <authorList>
            <person name="Xu J."/>
            <person name="Wang J."/>
            <person name="Lu Y."/>
        </authorList>
    </citation>
    <scope>NUCLEOTIDE SEQUENCE [LARGE SCALE GENOMIC DNA]</scope>
    <source>
        <strain evidence="2 3">FT102</strain>
    </source>
</reference>
<dbReference type="Pfam" id="PF18864">
    <property type="entry name" value="AbiTii"/>
    <property type="match status" value="1"/>
</dbReference>
<evidence type="ECO:0000313" key="2">
    <source>
        <dbReference type="EMBL" id="AUD78950.1"/>
    </source>
</evidence>
<feature type="domain" description="AbiTii" evidence="1">
    <location>
        <begin position="2"/>
        <end position="188"/>
    </location>
</feature>
<organism evidence="2 3">
    <name type="scientific">Kangiella profundi</name>
    <dbReference type="NCBI Taxonomy" id="1561924"/>
    <lineage>
        <taxon>Bacteria</taxon>
        <taxon>Pseudomonadati</taxon>
        <taxon>Pseudomonadota</taxon>
        <taxon>Gammaproteobacteria</taxon>
        <taxon>Kangiellales</taxon>
        <taxon>Kangiellaceae</taxon>
        <taxon>Kangiella</taxon>
    </lineage>
</organism>
<gene>
    <name evidence="2" type="ORF">CW740_06680</name>
</gene>
<dbReference type="KEGG" id="kpd:CW740_06680"/>
<dbReference type="OrthoDB" id="766804at2"/>
<dbReference type="AlphaFoldDB" id="A0A2K9A8A2"/>